<dbReference type="Proteomes" id="UP001461498">
    <property type="component" value="Unassembled WGS sequence"/>
</dbReference>
<evidence type="ECO:0000256" key="2">
    <source>
        <dbReference type="PROSITE-ProRule" id="PRU00023"/>
    </source>
</evidence>
<feature type="region of interest" description="Disordered" evidence="4">
    <location>
        <begin position="468"/>
        <end position="488"/>
    </location>
</feature>
<dbReference type="InterPro" id="IPR011333">
    <property type="entry name" value="SKP1/BTB/POZ_sf"/>
</dbReference>
<dbReference type="Gene3D" id="1.25.40.20">
    <property type="entry name" value="Ankyrin repeat-containing domain"/>
    <property type="match status" value="1"/>
</dbReference>
<feature type="compositionally biased region" description="Basic and acidic residues" evidence="4">
    <location>
        <begin position="468"/>
        <end position="477"/>
    </location>
</feature>
<dbReference type="EMBL" id="JAPXFL010000005">
    <property type="protein sequence ID" value="KAK9507028.1"/>
    <property type="molecule type" value="Genomic_DNA"/>
</dbReference>
<feature type="repeat" description="RCC1" evidence="3">
    <location>
        <begin position="203"/>
        <end position="253"/>
    </location>
</feature>
<dbReference type="PROSITE" id="PS50012">
    <property type="entry name" value="RCC1_3"/>
    <property type="match status" value="3"/>
</dbReference>
<dbReference type="PROSITE" id="PS50297">
    <property type="entry name" value="ANK_REP_REGION"/>
    <property type="match status" value="2"/>
</dbReference>
<evidence type="ECO:0000256" key="4">
    <source>
        <dbReference type="SAM" id="MobiDB-lite"/>
    </source>
</evidence>
<feature type="compositionally biased region" description="Low complexity" evidence="4">
    <location>
        <begin position="977"/>
        <end position="988"/>
    </location>
</feature>
<dbReference type="PANTHER" id="PTHR22872">
    <property type="entry name" value="BTK-BINDING PROTEIN-RELATED"/>
    <property type="match status" value="1"/>
</dbReference>
<dbReference type="SUPFAM" id="SSF54695">
    <property type="entry name" value="POZ domain"/>
    <property type="match status" value="2"/>
</dbReference>
<reference evidence="6 7" key="1">
    <citation type="submission" date="2022-12" db="EMBL/GenBank/DDBJ databases">
        <title>Chromosome-level genome assembly of true bugs.</title>
        <authorList>
            <person name="Ma L."/>
            <person name="Li H."/>
        </authorList>
    </citation>
    <scope>NUCLEOTIDE SEQUENCE [LARGE SCALE GENOMIC DNA]</scope>
    <source>
        <strain evidence="6">Lab_2022b</strain>
    </source>
</reference>
<feature type="region of interest" description="Disordered" evidence="4">
    <location>
        <begin position="974"/>
        <end position="1015"/>
    </location>
</feature>
<feature type="repeat" description="RCC1" evidence="3">
    <location>
        <begin position="149"/>
        <end position="202"/>
    </location>
</feature>
<name>A0AAW1D7S1_9HEMI</name>
<dbReference type="InterPro" id="IPR036770">
    <property type="entry name" value="Ankyrin_rpt-contain_sf"/>
</dbReference>
<dbReference type="PROSITE" id="PS50088">
    <property type="entry name" value="ANK_REPEAT"/>
    <property type="match status" value="2"/>
</dbReference>
<evidence type="ECO:0000313" key="7">
    <source>
        <dbReference type="Proteomes" id="UP001461498"/>
    </source>
</evidence>
<feature type="domain" description="BTB" evidence="5">
    <location>
        <begin position="702"/>
        <end position="766"/>
    </location>
</feature>
<dbReference type="Pfam" id="PF00651">
    <property type="entry name" value="BTB"/>
    <property type="match status" value="1"/>
</dbReference>
<dbReference type="SMART" id="SM00225">
    <property type="entry name" value="BTB"/>
    <property type="match status" value="2"/>
</dbReference>
<gene>
    <name evidence="6" type="ORF">O3M35_008859</name>
</gene>
<dbReference type="Pfam" id="PF12796">
    <property type="entry name" value="Ank_2"/>
    <property type="match status" value="1"/>
</dbReference>
<dbReference type="InterPro" id="IPR000210">
    <property type="entry name" value="BTB/POZ_dom"/>
</dbReference>
<dbReference type="PROSITE" id="PS50097">
    <property type="entry name" value="BTB"/>
    <property type="match status" value="2"/>
</dbReference>
<dbReference type="InterPro" id="IPR051625">
    <property type="entry name" value="Signaling_Regulatory_Domain"/>
</dbReference>
<sequence>MSKYGSKVFWDCTECCKSFQHSRNLIAAVTKRCLNDKQIAAYLYETCCNFAKIQDDFGRTTLHIAASCGRLELCIWLAAVAGADVNARDWESGYTALQRSIFYGNIDVAVRLIQIGADLSVPDKEDISPLELVSLERLPEVRIPTNVPSQVYVWGSNLNFTLGTGTDNSRKQPELLDYFKRNNISIKQVCTDEYHSVFVSSTGEVWVCGHGQGGRLGIYKEKPLLIPTLLSLSNEQCLVAATALNHTLLLLGNGSVLAFGSNQHHQLGITPNSEACLSPKHVNLSNARSIGPITGICAAKFHSVFYNENAILVCGLNAGQLGYKTDNLYITVPQQIPVKDKIPVKIKNVATSIGSIVYSLSNGDVFIVHRFQFKKIATRLLGIEKIVAFGGHLNAETISELGENLKVFILTSKGTVIFWDENVPNLMKCSYGLKKSLVVCDIFLNESHLLFTNANGEAFQGCVKDKESFQKTPDDSRKRHSGGSYKNEKITKSNEKLGKCVISAKRIPHIHRAISITSDPKGKNFAVIQGHPNNSVDLTLVRSPSEMIENLATLFLDASEDDTVHDIVFNVKGTKIAAHCYVLAVNGFPLDILHDYYKHKNGDVHEVLVNDSFPIIFKEFLMYLYSGHCQLLKSGPCDSRFTTLPEDPLKLLNILAKRYEIVSLISKLETLRYDNGQIISSSSCIFSEKSNQMHRNLFSEFYDVELQVENGKIIKAHKCILTARLPYFSSMFMRGWSETKSSQTIHLQTSVLIAQAFIDFLYTDQIPDYINGDDLDNVIRLLILSDQLLAVHLKEACEVLLAQIVNLKNCVSILQVCSIYNTISLKEPVIRFIVQNLNALLESKVLESLSDQALLELTEYYKKYNRYCDTRIITPYSDSPCDEDILSASASVPEPFFILPEIIKDVSLNKSHKINTQNSKKKISKKLSFHQSPEVTEEYLPQIVPETSKDFSNQEFHDENIQFFDNSDFPSLSDRQNSFNSNNKSVSFRLRGSTNSEPRRITPPTLSQKQRKKKSVEIEEEIISSPPKTQFKGWAVIPPLNESSILNFDEKKTEPNLFEIISNEQKEKHNWMKMKSKPFHLTQMEDAAMDDLITFYNANNVFDERITVERVLPLNIAKPVWIPGHKKKAYEEF</sequence>
<dbReference type="AlphaFoldDB" id="A0AAW1D7S1"/>
<keyword evidence="7" id="KW-1185">Reference proteome</keyword>
<dbReference type="PANTHER" id="PTHR22872:SF2">
    <property type="entry name" value="INHIBITOR OF BRUTON TYROSINE KINASE"/>
    <property type="match status" value="1"/>
</dbReference>
<accession>A0AAW1D7S1</accession>
<evidence type="ECO:0000259" key="5">
    <source>
        <dbReference type="PROSITE" id="PS50097"/>
    </source>
</evidence>
<feature type="repeat" description="ANK" evidence="2">
    <location>
        <begin position="92"/>
        <end position="124"/>
    </location>
</feature>
<dbReference type="SUPFAM" id="SSF50985">
    <property type="entry name" value="RCC1/BLIP-II"/>
    <property type="match status" value="1"/>
</dbReference>
<evidence type="ECO:0000256" key="3">
    <source>
        <dbReference type="PROSITE-ProRule" id="PRU00235"/>
    </source>
</evidence>
<feature type="domain" description="BTB" evidence="5">
    <location>
        <begin position="565"/>
        <end position="633"/>
    </location>
</feature>
<comment type="caution">
    <text evidence="6">The sequence shown here is derived from an EMBL/GenBank/DDBJ whole genome shotgun (WGS) entry which is preliminary data.</text>
</comment>
<protein>
    <recommendedName>
        <fullName evidence="5">BTB domain-containing protein</fullName>
    </recommendedName>
</protein>
<feature type="repeat" description="ANK" evidence="2">
    <location>
        <begin position="57"/>
        <end position="90"/>
    </location>
</feature>
<feature type="repeat" description="RCC1" evidence="3">
    <location>
        <begin position="254"/>
        <end position="309"/>
    </location>
</feature>
<dbReference type="InterPro" id="IPR000408">
    <property type="entry name" value="Reg_chr_condens"/>
</dbReference>
<keyword evidence="1" id="KW-0677">Repeat</keyword>
<organism evidence="6 7">
    <name type="scientific">Rhynocoris fuscipes</name>
    <dbReference type="NCBI Taxonomy" id="488301"/>
    <lineage>
        <taxon>Eukaryota</taxon>
        <taxon>Metazoa</taxon>
        <taxon>Ecdysozoa</taxon>
        <taxon>Arthropoda</taxon>
        <taxon>Hexapoda</taxon>
        <taxon>Insecta</taxon>
        <taxon>Pterygota</taxon>
        <taxon>Neoptera</taxon>
        <taxon>Paraneoptera</taxon>
        <taxon>Hemiptera</taxon>
        <taxon>Heteroptera</taxon>
        <taxon>Panheteroptera</taxon>
        <taxon>Cimicomorpha</taxon>
        <taxon>Reduviidae</taxon>
        <taxon>Harpactorinae</taxon>
        <taxon>Harpactorini</taxon>
        <taxon>Rhynocoris</taxon>
    </lineage>
</organism>
<evidence type="ECO:0000256" key="1">
    <source>
        <dbReference type="ARBA" id="ARBA00022737"/>
    </source>
</evidence>
<dbReference type="Gene3D" id="3.30.710.10">
    <property type="entry name" value="Potassium Channel Kv1.1, Chain A"/>
    <property type="match status" value="2"/>
</dbReference>
<keyword evidence="2" id="KW-0040">ANK repeat</keyword>
<dbReference type="Gene3D" id="2.130.10.30">
    <property type="entry name" value="Regulator of chromosome condensation 1/beta-lactamase-inhibitor protein II"/>
    <property type="match status" value="1"/>
</dbReference>
<dbReference type="SUPFAM" id="SSF48403">
    <property type="entry name" value="Ankyrin repeat"/>
    <property type="match status" value="1"/>
</dbReference>
<evidence type="ECO:0000313" key="6">
    <source>
        <dbReference type="EMBL" id="KAK9507028.1"/>
    </source>
</evidence>
<proteinExistence type="predicted"/>
<dbReference type="InterPro" id="IPR009091">
    <property type="entry name" value="RCC1/BLIP-II"/>
</dbReference>
<dbReference type="Pfam" id="PF00415">
    <property type="entry name" value="RCC1"/>
    <property type="match status" value="2"/>
</dbReference>
<dbReference type="InterPro" id="IPR002110">
    <property type="entry name" value="Ankyrin_rpt"/>
</dbReference>
<dbReference type="SMART" id="SM00248">
    <property type="entry name" value="ANK"/>
    <property type="match status" value="2"/>
</dbReference>